<name>A0A318EAJ4_9GAMM</name>
<organism evidence="9 10">
    <name type="scientific">Sinimarinibacterium flocculans</name>
    <dbReference type="NCBI Taxonomy" id="985250"/>
    <lineage>
        <taxon>Bacteria</taxon>
        <taxon>Pseudomonadati</taxon>
        <taxon>Pseudomonadota</taxon>
        <taxon>Gammaproteobacteria</taxon>
        <taxon>Nevskiales</taxon>
        <taxon>Nevskiaceae</taxon>
        <taxon>Sinimarinibacterium</taxon>
    </lineage>
</organism>
<evidence type="ECO:0000256" key="7">
    <source>
        <dbReference type="SAM" id="SignalP"/>
    </source>
</evidence>
<dbReference type="Pfam" id="PF13442">
    <property type="entry name" value="Cytochrome_CBB3"/>
    <property type="match status" value="1"/>
</dbReference>
<sequence length="112" mass="11711">MKRITCIALLALLPLGAFAQAPEKAAACAACHGEGGAKPILPEYPVLAGQYANYLEHSLRGYRDGERKNAIMAAQAGALSDADIRELSRYFAAQPGPLYTPSVHAASGPSAE</sequence>
<reference evidence="9 10" key="1">
    <citation type="submission" date="2018-04" db="EMBL/GenBank/DDBJ databases">
        <title>Genomic Encyclopedia of Type Strains, Phase IV (KMG-IV): sequencing the most valuable type-strain genomes for metagenomic binning, comparative biology and taxonomic classification.</title>
        <authorList>
            <person name="Goeker M."/>
        </authorList>
    </citation>
    <scope>NUCLEOTIDE SEQUENCE [LARGE SCALE GENOMIC DNA]</scope>
    <source>
        <strain evidence="9 10">DSM 104150</strain>
    </source>
</reference>
<dbReference type="PANTHER" id="PTHR33751">
    <property type="entry name" value="CBB3-TYPE CYTOCHROME C OXIDASE SUBUNIT FIXP"/>
    <property type="match status" value="1"/>
</dbReference>
<dbReference type="GO" id="GO:0046872">
    <property type="term" value="F:metal ion binding"/>
    <property type="evidence" value="ECO:0007669"/>
    <property type="project" value="UniProtKB-KW"/>
</dbReference>
<dbReference type="RefSeq" id="WP_110265692.1">
    <property type="nucleotide sequence ID" value="NZ_CAKZQT010000033.1"/>
</dbReference>
<dbReference type="SUPFAM" id="SSF46626">
    <property type="entry name" value="Cytochrome c"/>
    <property type="match status" value="1"/>
</dbReference>
<keyword evidence="1" id="KW-0813">Transport</keyword>
<keyword evidence="4" id="KW-0249">Electron transport</keyword>
<feature type="signal peptide" evidence="7">
    <location>
        <begin position="1"/>
        <end position="19"/>
    </location>
</feature>
<dbReference type="AlphaFoldDB" id="A0A318EAJ4"/>
<dbReference type="InterPro" id="IPR050597">
    <property type="entry name" value="Cytochrome_c_Oxidase_Subunit"/>
</dbReference>
<evidence type="ECO:0000256" key="5">
    <source>
        <dbReference type="ARBA" id="ARBA00023004"/>
    </source>
</evidence>
<dbReference type="PANTHER" id="PTHR33751:SF9">
    <property type="entry name" value="CYTOCHROME C4"/>
    <property type="match status" value="1"/>
</dbReference>
<dbReference type="Gene3D" id="1.10.760.10">
    <property type="entry name" value="Cytochrome c-like domain"/>
    <property type="match status" value="1"/>
</dbReference>
<dbReference type="InterPro" id="IPR036909">
    <property type="entry name" value="Cyt_c-like_dom_sf"/>
</dbReference>
<dbReference type="InterPro" id="IPR009056">
    <property type="entry name" value="Cyt_c-like_dom"/>
</dbReference>
<evidence type="ECO:0000256" key="2">
    <source>
        <dbReference type="ARBA" id="ARBA00022617"/>
    </source>
</evidence>
<comment type="caution">
    <text evidence="9">The sequence shown here is derived from an EMBL/GenBank/DDBJ whole genome shotgun (WGS) entry which is preliminary data.</text>
</comment>
<feature type="domain" description="Cytochrome c" evidence="8">
    <location>
        <begin position="11"/>
        <end position="95"/>
    </location>
</feature>
<keyword evidence="10" id="KW-1185">Reference proteome</keyword>
<protein>
    <submittedName>
        <fullName evidence="9">Cytochrome c553</fullName>
    </submittedName>
</protein>
<dbReference type="PROSITE" id="PS51007">
    <property type="entry name" value="CYTC"/>
    <property type="match status" value="1"/>
</dbReference>
<evidence type="ECO:0000259" key="8">
    <source>
        <dbReference type="PROSITE" id="PS51007"/>
    </source>
</evidence>
<evidence type="ECO:0000313" key="9">
    <source>
        <dbReference type="EMBL" id="PXV66568.1"/>
    </source>
</evidence>
<evidence type="ECO:0000256" key="1">
    <source>
        <dbReference type="ARBA" id="ARBA00022448"/>
    </source>
</evidence>
<keyword evidence="2 6" id="KW-0349">Heme</keyword>
<evidence type="ECO:0000256" key="4">
    <source>
        <dbReference type="ARBA" id="ARBA00022982"/>
    </source>
</evidence>
<dbReference type="Proteomes" id="UP000248330">
    <property type="component" value="Unassembled WGS sequence"/>
</dbReference>
<evidence type="ECO:0000313" key="10">
    <source>
        <dbReference type="Proteomes" id="UP000248330"/>
    </source>
</evidence>
<keyword evidence="7" id="KW-0732">Signal</keyword>
<gene>
    <name evidence="9" type="ORF">C8D93_107133</name>
</gene>
<keyword evidence="5 6" id="KW-0408">Iron</keyword>
<evidence type="ECO:0000256" key="3">
    <source>
        <dbReference type="ARBA" id="ARBA00022723"/>
    </source>
</evidence>
<dbReference type="OrthoDB" id="9796421at2"/>
<dbReference type="EMBL" id="QICN01000007">
    <property type="protein sequence ID" value="PXV66568.1"/>
    <property type="molecule type" value="Genomic_DNA"/>
</dbReference>
<accession>A0A318EAJ4</accession>
<dbReference type="GO" id="GO:0009055">
    <property type="term" value="F:electron transfer activity"/>
    <property type="evidence" value="ECO:0007669"/>
    <property type="project" value="InterPro"/>
</dbReference>
<feature type="chain" id="PRO_5016431498" evidence="7">
    <location>
        <begin position="20"/>
        <end position="112"/>
    </location>
</feature>
<dbReference type="GO" id="GO:0020037">
    <property type="term" value="F:heme binding"/>
    <property type="evidence" value="ECO:0007669"/>
    <property type="project" value="InterPro"/>
</dbReference>
<proteinExistence type="predicted"/>
<keyword evidence="3 6" id="KW-0479">Metal-binding</keyword>
<evidence type="ECO:0000256" key="6">
    <source>
        <dbReference type="PROSITE-ProRule" id="PRU00433"/>
    </source>
</evidence>